<comment type="caution">
    <text evidence="2">The sequence shown here is derived from an EMBL/GenBank/DDBJ whole genome shotgun (WGS) entry which is preliminary data.</text>
</comment>
<keyword evidence="3" id="KW-1185">Reference proteome</keyword>
<sequence>MPERDSGWLSGGVVDAEDARLATGSLVAAGNSPVQSRTGLRPAASAGRVVPTSPPSGKVQVNPFQAVVQGTRSPSAGSYLVTLDQAKTIDVLGAVPAHATYARHDLIVARQTDAQYGDTTSAMTVGLVAGTPAQTPVEPTVTGDVIVLGRITVPANATTIGSPQLQDRRVFTSSAGGVVPVQGEVNRPAVPYAGQLVYRQDLRVLEVYEGTAWKPAVANSLAIYGPNDPGWPQGGDTVGGNRLVFNRLTIPAVYFARRLLITAIAFYDTSGAADRYDITLQANGTTVGLTVVNTPIGAGMATGSVTGIASQPADTVVTVELGIQRFDGDGSAHVGWGHPYDSINVLAIPS</sequence>
<proteinExistence type="predicted"/>
<dbReference type="EMBL" id="JFBM01000023">
    <property type="protein sequence ID" value="KFU78570.1"/>
    <property type="molecule type" value="Genomic_DNA"/>
</dbReference>
<protein>
    <submittedName>
        <fullName evidence="2">Uncharacterized protein</fullName>
    </submittedName>
</protein>
<dbReference type="RefSeq" id="WP_091598753.1">
    <property type="nucleotide sequence ID" value="NZ_JFBM01000023.1"/>
</dbReference>
<reference evidence="2 3" key="1">
    <citation type="journal article" date="2014" name="Genome Announc.">
        <title>Draft Genome Sequence of Amycolatopsis lurida NRRL 2430, Producer of the Glycopeptide Family Antibiotic Ristocetin.</title>
        <authorList>
            <person name="Kwun M.J."/>
            <person name="Hong H.J."/>
        </authorList>
    </citation>
    <scope>NUCLEOTIDE SEQUENCE [LARGE SCALE GENOMIC DNA]</scope>
    <source>
        <strain evidence="2 3">NRRL 2430</strain>
    </source>
</reference>
<name>A0A2P2FPB9_AMYLU</name>
<evidence type="ECO:0000313" key="2">
    <source>
        <dbReference type="EMBL" id="KFU78570.1"/>
    </source>
</evidence>
<organism evidence="2 3">
    <name type="scientific">Amycolatopsis lurida NRRL 2430</name>
    <dbReference type="NCBI Taxonomy" id="1460371"/>
    <lineage>
        <taxon>Bacteria</taxon>
        <taxon>Bacillati</taxon>
        <taxon>Actinomycetota</taxon>
        <taxon>Actinomycetes</taxon>
        <taxon>Pseudonocardiales</taxon>
        <taxon>Pseudonocardiaceae</taxon>
        <taxon>Amycolatopsis</taxon>
    </lineage>
</organism>
<evidence type="ECO:0000256" key="1">
    <source>
        <dbReference type="SAM" id="MobiDB-lite"/>
    </source>
</evidence>
<gene>
    <name evidence="2" type="ORF">BB31_24225</name>
</gene>
<dbReference type="AlphaFoldDB" id="A0A2P2FPB9"/>
<accession>A0A2P2FPB9</accession>
<evidence type="ECO:0000313" key="3">
    <source>
        <dbReference type="Proteomes" id="UP000256220"/>
    </source>
</evidence>
<dbReference type="Proteomes" id="UP000256220">
    <property type="component" value="Unassembled WGS sequence"/>
</dbReference>
<feature type="region of interest" description="Disordered" evidence="1">
    <location>
        <begin position="31"/>
        <end position="57"/>
    </location>
</feature>